<comment type="subcellular location">
    <subcellularLocation>
        <location evidence="1 10">Cell membrane</location>
        <topology evidence="1 10">Multi-pass membrane protein</topology>
    </subcellularLocation>
</comment>
<dbReference type="HAMAP" id="MF_00115">
    <property type="entry name" value="MscL"/>
    <property type="match status" value="1"/>
</dbReference>
<keyword evidence="3 10" id="KW-0813">Transport</keyword>
<dbReference type="InterPro" id="IPR037673">
    <property type="entry name" value="MSC/AndL"/>
</dbReference>
<proteinExistence type="inferred from homology"/>
<dbReference type="Pfam" id="PF01741">
    <property type="entry name" value="MscL"/>
    <property type="match status" value="1"/>
</dbReference>
<dbReference type="InterPro" id="IPR001185">
    <property type="entry name" value="MS_channel"/>
</dbReference>
<evidence type="ECO:0000256" key="2">
    <source>
        <dbReference type="ARBA" id="ARBA00007254"/>
    </source>
</evidence>
<organism evidence="11 12">
    <name type="scientific">Ornithinimicrobium faecis</name>
    <dbReference type="NCBI Taxonomy" id="2934158"/>
    <lineage>
        <taxon>Bacteria</taxon>
        <taxon>Bacillati</taxon>
        <taxon>Actinomycetota</taxon>
        <taxon>Actinomycetes</taxon>
        <taxon>Micrococcales</taxon>
        <taxon>Ornithinimicrobiaceae</taxon>
        <taxon>Ornithinimicrobium</taxon>
    </lineage>
</organism>
<dbReference type="NCBIfam" id="TIGR00220">
    <property type="entry name" value="mscL"/>
    <property type="match status" value="1"/>
</dbReference>
<comment type="similarity">
    <text evidence="2 10">Belongs to the MscL family.</text>
</comment>
<protein>
    <recommendedName>
        <fullName evidence="10">Large-conductance mechanosensitive channel</fullName>
    </recommendedName>
</protein>
<name>A0ABY4YRW8_9MICO</name>
<evidence type="ECO:0000256" key="5">
    <source>
        <dbReference type="ARBA" id="ARBA00022692"/>
    </source>
</evidence>
<dbReference type="RefSeq" id="WP_252592620.1">
    <property type="nucleotide sequence ID" value="NZ_CP099489.1"/>
</dbReference>
<keyword evidence="12" id="KW-1185">Reference proteome</keyword>
<evidence type="ECO:0000256" key="8">
    <source>
        <dbReference type="ARBA" id="ARBA00023136"/>
    </source>
</evidence>
<dbReference type="PRINTS" id="PR01264">
    <property type="entry name" value="MECHCHANNEL"/>
</dbReference>
<dbReference type="PROSITE" id="PS01327">
    <property type="entry name" value="MSCL"/>
    <property type="match status" value="1"/>
</dbReference>
<feature type="transmembrane region" description="Helical" evidence="10">
    <location>
        <begin position="69"/>
        <end position="92"/>
    </location>
</feature>
<evidence type="ECO:0000256" key="1">
    <source>
        <dbReference type="ARBA" id="ARBA00004651"/>
    </source>
</evidence>
<evidence type="ECO:0000313" key="12">
    <source>
        <dbReference type="Proteomes" id="UP001056455"/>
    </source>
</evidence>
<evidence type="ECO:0000256" key="6">
    <source>
        <dbReference type="ARBA" id="ARBA00022989"/>
    </source>
</evidence>
<evidence type="ECO:0000256" key="7">
    <source>
        <dbReference type="ARBA" id="ARBA00023065"/>
    </source>
</evidence>
<evidence type="ECO:0000256" key="4">
    <source>
        <dbReference type="ARBA" id="ARBA00022475"/>
    </source>
</evidence>
<dbReference type="SUPFAM" id="SSF81330">
    <property type="entry name" value="Gated mechanosensitive channel"/>
    <property type="match status" value="1"/>
</dbReference>
<keyword evidence="5 10" id="KW-0812">Transmembrane</keyword>
<dbReference type="InterPro" id="IPR019823">
    <property type="entry name" value="Mechanosensitive_channel_CS"/>
</dbReference>
<dbReference type="PANTHER" id="PTHR30266:SF2">
    <property type="entry name" value="LARGE-CONDUCTANCE MECHANOSENSITIVE CHANNEL"/>
    <property type="match status" value="1"/>
</dbReference>
<keyword evidence="6 10" id="KW-1133">Transmembrane helix</keyword>
<feature type="transmembrane region" description="Helical" evidence="10">
    <location>
        <begin position="12"/>
        <end position="39"/>
    </location>
</feature>
<comment type="function">
    <text evidence="10">Channel that opens in response to stretch forces in the membrane lipid bilayer. May participate in the regulation of osmotic pressure changes within the cell.</text>
</comment>
<evidence type="ECO:0000256" key="10">
    <source>
        <dbReference type="HAMAP-Rule" id="MF_00115"/>
    </source>
</evidence>
<keyword evidence="7 10" id="KW-0406">Ion transport</keyword>
<dbReference type="Gene3D" id="1.10.1200.120">
    <property type="entry name" value="Large-conductance mechanosensitive channel, MscL, domain 1"/>
    <property type="match status" value="1"/>
</dbReference>
<evidence type="ECO:0000256" key="9">
    <source>
        <dbReference type="ARBA" id="ARBA00023303"/>
    </source>
</evidence>
<comment type="subunit">
    <text evidence="10">Homopentamer.</text>
</comment>
<keyword evidence="9 10" id="KW-0407">Ion channel</keyword>
<dbReference type="Proteomes" id="UP001056455">
    <property type="component" value="Chromosome"/>
</dbReference>
<reference evidence="11" key="1">
    <citation type="submission" date="2022-06" db="EMBL/GenBank/DDBJ databases">
        <title>Ornithinimicrobium HY1793.</title>
        <authorList>
            <person name="Huang Y."/>
        </authorList>
    </citation>
    <scope>NUCLEOTIDE SEQUENCE</scope>
    <source>
        <strain evidence="11">HY1793</strain>
    </source>
</reference>
<dbReference type="PANTHER" id="PTHR30266">
    <property type="entry name" value="MECHANOSENSITIVE CHANNEL MSCL"/>
    <property type="match status" value="1"/>
</dbReference>
<gene>
    <name evidence="10 11" type="primary">mscL</name>
    <name evidence="11" type="ORF">NF556_18240</name>
</gene>
<accession>A0ABY4YRW8</accession>
<evidence type="ECO:0000313" key="11">
    <source>
        <dbReference type="EMBL" id="USQ79513.1"/>
    </source>
</evidence>
<dbReference type="EMBL" id="CP099489">
    <property type="protein sequence ID" value="USQ79513.1"/>
    <property type="molecule type" value="Genomic_DNA"/>
</dbReference>
<sequence length="130" mass="13784">MLQGFKDFIMRGNIVDLAVAVVIGTAFAAVVDVVVSSLITPLLNAMGGAEASGLGFHVISGNPATYMDFAAIINAVIVFLLTAAVVYFVIVVPMNKVNERMGFGKEEEEAPAEDVALLTEIRDLLARRNG</sequence>
<keyword evidence="4 10" id="KW-1003">Cell membrane</keyword>
<keyword evidence="8 10" id="KW-0472">Membrane</keyword>
<dbReference type="InterPro" id="IPR036019">
    <property type="entry name" value="MscL_channel"/>
</dbReference>
<evidence type="ECO:0000256" key="3">
    <source>
        <dbReference type="ARBA" id="ARBA00022448"/>
    </source>
</evidence>